<reference evidence="2" key="1">
    <citation type="submission" date="2016-10" db="EMBL/GenBank/DDBJ databases">
        <authorList>
            <person name="Varghese N."/>
            <person name="Submissions S."/>
        </authorList>
    </citation>
    <scope>NUCLEOTIDE SEQUENCE [LARGE SCALE GENOMIC DNA]</scope>
    <source>
        <strain evidence="2">DSM 3669</strain>
    </source>
</reference>
<protein>
    <submittedName>
        <fullName evidence="1">Uncharacterized protein</fullName>
    </submittedName>
</protein>
<dbReference type="OrthoDB" id="9768064at2"/>
<organism evidence="1 2">
    <name type="scientific">Desulfoscipio geothermicus DSM 3669</name>
    <dbReference type="NCBI Taxonomy" id="1121426"/>
    <lineage>
        <taxon>Bacteria</taxon>
        <taxon>Bacillati</taxon>
        <taxon>Bacillota</taxon>
        <taxon>Clostridia</taxon>
        <taxon>Eubacteriales</taxon>
        <taxon>Desulfallaceae</taxon>
        <taxon>Desulfoscipio</taxon>
    </lineage>
</organism>
<sequence length="77" mass="9092">MKSPSFWGFFYLAAIDHVKIICIGTRTPVVMPQRVTPELCCIIQRHHPVWLNMYTGRFLNNCHIGGRFEDMNLWVKR</sequence>
<dbReference type="AlphaFoldDB" id="A0A1I6DJ04"/>
<accession>A0A1I6DJ04</accession>
<evidence type="ECO:0000313" key="1">
    <source>
        <dbReference type="EMBL" id="SFR05435.1"/>
    </source>
</evidence>
<gene>
    <name evidence="1" type="ORF">SAMN05660706_11221</name>
</gene>
<dbReference type="STRING" id="39060.SAMN05660706_11221"/>
<proteinExistence type="predicted"/>
<evidence type="ECO:0000313" key="2">
    <source>
        <dbReference type="Proteomes" id="UP000199584"/>
    </source>
</evidence>
<dbReference type="InterPro" id="IPR013785">
    <property type="entry name" value="Aldolase_TIM"/>
</dbReference>
<dbReference type="Proteomes" id="UP000199584">
    <property type="component" value="Unassembled WGS sequence"/>
</dbReference>
<dbReference type="EMBL" id="FOYM01000012">
    <property type="protein sequence ID" value="SFR05435.1"/>
    <property type="molecule type" value="Genomic_DNA"/>
</dbReference>
<dbReference type="Gene3D" id="3.20.20.70">
    <property type="entry name" value="Aldolase class I"/>
    <property type="match status" value="1"/>
</dbReference>
<keyword evidence="2" id="KW-1185">Reference proteome</keyword>
<name>A0A1I6DJ04_9FIRM</name>